<gene>
    <name evidence="1" type="ordered locus">Acel_1655</name>
</gene>
<proteinExistence type="predicted"/>
<name>A0LVG7_ACIC1</name>
<protein>
    <submittedName>
        <fullName evidence="1">Uncharacterized protein</fullName>
    </submittedName>
</protein>
<dbReference type="InParanoid" id="A0LVG7"/>
<dbReference type="KEGG" id="ace:Acel_1655"/>
<sequence>MNREATAHVPTPEHPLLTALSRGLPMTLLVDLVDPNGPRSREVYEREGTGDGLRLAAARFAVTA</sequence>
<reference evidence="1 2" key="1">
    <citation type="journal article" date="2009" name="Genome Res.">
        <title>Complete genome of the cellulolytic thermophile Acidothermus cellulolyticus 11B provides insights into its ecophysiological and evolutionary adaptations.</title>
        <authorList>
            <person name="Barabote R.D."/>
            <person name="Xie G."/>
            <person name="Leu D.H."/>
            <person name="Normand P."/>
            <person name="Necsulea A."/>
            <person name="Daubin V."/>
            <person name="Medigue C."/>
            <person name="Adney W.S."/>
            <person name="Xu X.C."/>
            <person name="Lapidus A."/>
            <person name="Parales R.E."/>
            <person name="Detter C."/>
            <person name="Pujic P."/>
            <person name="Bruce D."/>
            <person name="Lavire C."/>
            <person name="Challacombe J.F."/>
            <person name="Brettin T.S."/>
            <person name="Berry A.M."/>
        </authorList>
    </citation>
    <scope>NUCLEOTIDE SEQUENCE [LARGE SCALE GENOMIC DNA]</scope>
    <source>
        <strain evidence="2">ATCC 43068 / DSM 8971 / 11B</strain>
    </source>
</reference>
<evidence type="ECO:0000313" key="2">
    <source>
        <dbReference type="Proteomes" id="UP000008221"/>
    </source>
</evidence>
<keyword evidence="2" id="KW-1185">Reference proteome</keyword>
<organism evidence="1 2">
    <name type="scientific">Acidothermus cellulolyticus (strain ATCC 43068 / DSM 8971 / 11B)</name>
    <dbReference type="NCBI Taxonomy" id="351607"/>
    <lineage>
        <taxon>Bacteria</taxon>
        <taxon>Bacillati</taxon>
        <taxon>Actinomycetota</taxon>
        <taxon>Actinomycetes</taxon>
        <taxon>Acidothermales</taxon>
        <taxon>Acidothermaceae</taxon>
        <taxon>Acidothermus</taxon>
    </lineage>
</organism>
<accession>A0LVG7</accession>
<dbReference type="RefSeq" id="WP_011720490.1">
    <property type="nucleotide sequence ID" value="NC_008578.1"/>
</dbReference>
<dbReference type="EMBL" id="CP000481">
    <property type="protein sequence ID" value="ABK53427.1"/>
    <property type="molecule type" value="Genomic_DNA"/>
</dbReference>
<dbReference type="AlphaFoldDB" id="A0LVG7"/>
<dbReference type="HOGENOM" id="CLU_2857400_0_0_11"/>
<dbReference type="Proteomes" id="UP000008221">
    <property type="component" value="Chromosome"/>
</dbReference>
<evidence type="ECO:0000313" key="1">
    <source>
        <dbReference type="EMBL" id="ABK53427.1"/>
    </source>
</evidence>